<gene>
    <name evidence="1" type="ORF">MJA45_21840</name>
</gene>
<proteinExistence type="predicted"/>
<dbReference type="EMBL" id="CP130318">
    <property type="protein sequence ID" value="WNQ10240.1"/>
    <property type="molecule type" value="Genomic_DNA"/>
</dbReference>
<evidence type="ECO:0000313" key="2">
    <source>
        <dbReference type="Proteomes" id="UP001305702"/>
    </source>
</evidence>
<evidence type="ECO:0000313" key="1">
    <source>
        <dbReference type="EMBL" id="WNQ10240.1"/>
    </source>
</evidence>
<dbReference type="Proteomes" id="UP001305702">
    <property type="component" value="Chromosome"/>
</dbReference>
<keyword evidence="2" id="KW-1185">Reference proteome</keyword>
<protein>
    <submittedName>
        <fullName evidence="1">Uncharacterized protein</fullName>
    </submittedName>
</protein>
<name>A0AA96RC79_9BACL</name>
<accession>A0AA96RC79</accession>
<organism evidence="1 2">
    <name type="scientific">Paenibacillus aurantius</name>
    <dbReference type="NCBI Taxonomy" id="2918900"/>
    <lineage>
        <taxon>Bacteria</taxon>
        <taxon>Bacillati</taxon>
        <taxon>Bacillota</taxon>
        <taxon>Bacilli</taxon>
        <taxon>Bacillales</taxon>
        <taxon>Paenibacillaceae</taxon>
        <taxon>Paenibacillus</taxon>
    </lineage>
</organism>
<dbReference type="AlphaFoldDB" id="A0AA96RC79"/>
<dbReference type="KEGG" id="paun:MJA45_21840"/>
<sequence length="111" mass="12089">MKVAFQLGMPEAHMLEGFWKTAGLSGETAVPIREGAGRVGLLDQVVGVYDRDRLVGLGSRVGLEAENPSAYAILLDPGYESKEIRENICKLLKPSARASDISRIYTRQPSV</sequence>
<reference evidence="1 2" key="1">
    <citation type="submission" date="2022-02" db="EMBL/GenBank/DDBJ databases">
        <title>Paenibacillus sp. MBLB1776 Whole Genome Shotgun Sequencing.</title>
        <authorList>
            <person name="Hwang C.Y."/>
            <person name="Cho E.-S."/>
            <person name="Seo M.-J."/>
        </authorList>
    </citation>
    <scope>NUCLEOTIDE SEQUENCE [LARGE SCALE GENOMIC DNA]</scope>
    <source>
        <strain evidence="1 2">MBLB1776</strain>
    </source>
</reference>
<dbReference type="RefSeq" id="WP_315604014.1">
    <property type="nucleotide sequence ID" value="NZ_CP130318.1"/>
</dbReference>